<accession>A0AAC9HMA0</accession>
<dbReference type="RefSeq" id="WP_069847070.1">
    <property type="nucleotide sequence ID" value="NZ_CP014859.1"/>
</dbReference>
<keyword evidence="1" id="KW-0732">Signal</keyword>
<dbReference type="EMBL" id="CP014859">
    <property type="protein sequence ID" value="AOS61932.1"/>
    <property type="molecule type" value="Genomic_DNA"/>
</dbReference>
<dbReference type="Pfam" id="PF13472">
    <property type="entry name" value="Lipase_GDSL_2"/>
    <property type="match status" value="1"/>
</dbReference>
<evidence type="ECO:0000256" key="1">
    <source>
        <dbReference type="SAM" id="SignalP"/>
    </source>
</evidence>
<organism evidence="3 4">
    <name type="scientific">Actinoalloteichus hymeniacidonis</name>
    <dbReference type="NCBI Taxonomy" id="340345"/>
    <lineage>
        <taxon>Bacteria</taxon>
        <taxon>Bacillati</taxon>
        <taxon>Actinomycetota</taxon>
        <taxon>Actinomycetes</taxon>
        <taxon>Pseudonocardiales</taxon>
        <taxon>Pseudonocardiaceae</taxon>
        <taxon>Actinoalloteichus</taxon>
    </lineage>
</organism>
<reference evidence="4" key="1">
    <citation type="submission" date="2016-03" db="EMBL/GenBank/DDBJ databases">
        <title>Complete genome sequence of the type strain Actinoalloteichus hymeniacidonis DSM 45092.</title>
        <authorList>
            <person name="Schaffert L."/>
            <person name="Albersmeier A."/>
            <person name="Winkler A."/>
            <person name="Kalinowski J."/>
            <person name="Zotchev S."/>
            <person name="Ruckert C."/>
        </authorList>
    </citation>
    <scope>NUCLEOTIDE SEQUENCE [LARGE SCALE GENOMIC DNA]</scope>
    <source>
        <strain evidence="4">HPA177(T) (DSM 45092(T))</strain>
    </source>
</reference>
<feature type="signal peptide" evidence="1">
    <location>
        <begin position="1"/>
        <end position="22"/>
    </location>
</feature>
<name>A0AAC9HMA0_9PSEU</name>
<dbReference type="InterPro" id="IPR013830">
    <property type="entry name" value="SGNH_hydro"/>
</dbReference>
<evidence type="ECO:0000313" key="4">
    <source>
        <dbReference type="Proteomes" id="UP000095210"/>
    </source>
</evidence>
<dbReference type="SUPFAM" id="SSF52266">
    <property type="entry name" value="SGNH hydrolase"/>
    <property type="match status" value="1"/>
</dbReference>
<dbReference type="Proteomes" id="UP000095210">
    <property type="component" value="Chromosome"/>
</dbReference>
<dbReference type="CDD" id="cd00229">
    <property type="entry name" value="SGNH_hydrolase"/>
    <property type="match status" value="1"/>
</dbReference>
<dbReference type="InterPro" id="IPR036514">
    <property type="entry name" value="SGNH_hydro_sf"/>
</dbReference>
<dbReference type="Gene3D" id="3.40.50.1110">
    <property type="entry name" value="SGNH hydrolase"/>
    <property type="match status" value="1"/>
</dbReference>
<dbReference type="AlphaFoldDB" id="A0AAC9HMA0"/>
<protein>
    <submittedName>
        <fullName evidence="3">Lysophospholipase L1-like esterase</fullName>
    </submittedName>
</protein>
<sequence length="253" mass="26979">MSKTPSLVLVLTGLILSTASCAGESTATDTSADLAEADPFTVLLIGDSIAEGAALPLTEAFAQAGARFQSLAAVGGGNVVGPFAEENWAELPTEIAEADADVVLYQLTTYDWGTREEQEAGYERLSTTVTEADAELIFVTAPPIRPDDFYEPHMADLERAPEAARAVAQRSEGRAIVLDAQEVWGAEYSEVREGKPDRNPDGIHLCPQGAARHAQWLLTELADRYPTFAPPPAEEWANSGWSGDDHFGACAGE</sequence>
<evidence type="ECO:0000313" key="3">
    <source>
        <dbReference type="EMBL" id="AOS61932.1"/>
    </source>
</evidence>
<dbReference type="KEGG" id="ahm:TL08_05525"/>
<evidence type="ECO:0000259" key="2">
    <source>
        <dbReference type="Pfam" id="PF13472"/>
    </source>
</evidence>
<feature type="chain" id="PRO_5042283134" evidence="1">
    <location>
        <begin position="23"/>
        <end position="253"/>
    </location>
</feature>
<feature type="domain" description="SGNH hydrolase-type esterase" evidence="2">
    <location>
        <begin position="44"/>
        <end position="211"/>
    </location>
</feature>
<dbReference type="PROSITE" id="PS51257">
    <property type="entry name" value="PROKAR_LIPOPROTEIN"/>
    <property type="match status" value="1"/>
</dbReference>
<gene>
    <name evidence="3" type="ORF">TL08_05525</name>
</gene>
<keyword evidence="4" id="KW-1185">Reference proteome</keyword>
<proteinExistence type="predicted"/>